<dbReference type="NCBIfam" id="TIGR02346">
    <property type="entry name" value="chap_CCT_theta"/>
    <property type="match status" value="1"/>
</dbReference>
<dbReference type="SUPFAM" id="SSF52029">
    <property type="entry name" value="GroEL apical domain-like"/>
    <property type="match status" value="1"/>
</dbReference>
<dbReference type="PRINTS" id="PR00304">
    <property type="entry name" value="TCOMPLEXTCP1"/>
</dbReference>
<dbReference type="GO" id="GO:0005524">
    <property type="term" value="F:ATP binding"/>
    <property type="evidence" value="ECO:0007669"/>
    <property type="project" value="UniProtKB-KW"/>
</dbReference>
<dbReference type="InterPro" id="IPR012721">
    <property type="entry name" value="Chap_CCT_theta"/>
</dbReference>
<dbReference type="Pfam" id="PF00118">
    <property type="entry name" value="Cpn60_TCP1"/>
    <property type="match status" value="1"/>
</dbReference>
<accession>A0A7M7KX63</accession>
<dbReference type="InterPro" id="IPR002194">
    <property type="entry name" value="Chaperonin_TCP-1_CS"/>
</dbReference>
<evidence type="ECO:0000256" key="1">
    <source>
        <dbReference type="ARBA" id="ARBA00004496"/>
    </source>
</evidence>
<dbReference type="InParanoid" id="A0A7M7KX63"/>
<name>A0A7M7KX63_VARDE</name>
<keyword evidence="5 11" id="KW-0547">Nucleotide-binding</keyword>
<comment type="subcellular location">
    <subcellularLocation>
        <location evidence="1">Cytoplasm</location>
    </subcellularLocation>
</comment>
<evidence type="ECO:0000256" key="5">
    <source>
        <dbReference type="ARBA" id="ARBA00022741"/>
    </source>
</evidence>
<evidence type="ECO:0000256" key="9">
    <source>
        <dbReference type="ARBA" id="ARBA00058723"/>
    </source>
</evidence>
<dbReference type="GeneID" id="111254078"/>
<evidence type="ECO:0000256" key="6">
    <source>
        <dbReference type="ARBA" id="ARBA00022840"/>
    </source>
</evidence>
<dbReference type="GO" id="GO:0016887">
    <property type="term" value="F:ATP hydrolysis activity"/>
    <property type="evidence" value="ECO:0007669"/>
    <property type="project" value="InterPro"/>
</dbReference>
<dbReference type="InterPro" id="IPR027410">
    <property type="entry name" value="TCP-1-like_intermed_sf"/>
</dbReference>
<evidence type="ECO:0000256" key="2">
    <source>
        <dbReference type="ARBA" id="ARBA00008020"/>
    </source>
</evidence>
<dbReference type="InterPro" id="IPR002423">
    <property type="entry name" value="Cpn60/GroEL/TCP-1"/>
</dbReference>
<dbReference type="AlphaFoldDB" id="A0A7M7KX63"/>
<proteinExistence type="inferred from homology"/>
<organism evidence="12 13">
    <name type="scientific">Varroa destructor</name>
    <name type="common">Honeybee mite</name>
    <dbReference type="NCBI Taxonomy" id="109461"/>
    <lineage>
        <taxon>Eukaryota</taxon>
        <taxon>Metazoa</taxon>
        <taxon>Ecdysozoa</taxon>
        <taxon>Arthropoda</taxon>
        <taxon>Chelicerata</taxon>
        <taxon>Arachnida</taxon>
        <taxon>Acari</taxon>
        <taxon>Parasitiformes</taxon>
        <taxon>Mesostigmata</taxon>
        <taxon>Gamasina</taxon>
        <taxon>Dermanyssoidea</taxon>
        <taxon>Varroidae</taxon>
        <taxon>Varroa</taxon>
    </lineage>
</organism>
<dbReference type="PROSITE" id="PS00751">
    <property type="entry name" value="TCP1_2"/>
    <property type="match status" value="1"/>
</dbReference>
<dbReference type="GO" id="GO:0051082">
    <property type="term" value="F:unfolded protein binding"/>
    <property type="evidence" value="ECO:0007669"/>
    <property type="project" value="InterPro"/>
</dbReference>
<sequence length="545" mass="59292">MSAMKSAPGLKSMLKEGAQHFSGLEEAVLRNIEACGELGQTLSSAFGPNGLNKMVINHIEKLFVTNDAACILKELEVQHPAAKMLVMASQMQESEVGDGTNQVLMIASALLSGADELLRMGIKPVEVAEGYELALKKALSILPELTVSEVKDYRNQAEVKKAIRAAIMSKQLGHEDFLVDLVAKACISILPEETAFNVDNVRVCKILGSGITQSSVIQGMVFKRTVEGDVTKQGSAKVVVYTCPFDSMQTETKGTVLIKTAQELQDFSKGEEDMLEAQVKAISDTGCKVVVTGGKVGELALHYLNKYDLMVVRLPSKFDVRRVCKIVNATPLPKMCTPTQEDLGLCDLVYVDEIGDTPVVVFRQEGQESRISSVIIRGSTDNYMDDVERAIDDGVNNFKALSRDGRLLAGAGAFEVELARRIQAYGDTLPGLEQYAVKKFAEALECVPKALCENSGVKHMDVLTKMQAAHHEGKTNTGFNIDGDYDKGYLIDAVEAGIFDLLLTKQWALKYAVDAAATVLKVDEMIMAKPAGGPKPKENKDWDED</sequence>
<comment type="subunit">
    <text evidence="10">Heterooligomeric complex.</text>
</comment>
<evidence type="ECO:0000256" key="8">
    <source>
        <dbReference type="ARBA" id="ARBA00029602"/>
    </source>
</evidence>
<dbReference type="SUPFAM" id="SSF54849">
    <property type="entry name" value="GroEL-intermediate domain like"/>
    <property type="match status" value="1"/>
</dbReference>
<evidence type="ECO:0000256" key="10">
    <source>
        <dbReference type="ARBA" id="ARBA00064252"/>
    </source>
</evidence>
<dbReference type="InterPro" id="IPR027413">
    <property type="entry name" value="GROEL-like_equatorial_sf"/>
</dbReference>
<dbReference type="FunFam" id="3.50.7.10:FF:000008">
    <property type="entry name" value="T-complex protein 1 subunit theta"/>
    <property type="match status" value="1"/>
</dbReference>
<dbReference type="GO" id="GO:0005737">
    <property type="term" value="C:cytoplasm"/>
    <property type="evidence" value="ECO:0007669"/>
    <property type="project" value="UniProtKB-SubCell"/>
</dbReference>
<keyword evidence="13" id="KW-1185">Reference proteome</keyword>
<dbReference type="Gene3D" id="1.10.560.10">
    <property type="entry name" value="GroEL-like equatorial domain"/>
    <property type="match status" value="1"/>
</dbReference>
<dbReference type="Proteomes" id="UP000594260">
    <property type="component" value="Unplaced"/>
</dbReference>
<keyword evidence="7 11" id="KW-0143">Chaperone</keyword>
<dbReference type="CDD" id="cd03341">
    <property type="entry name" value="TCP1_theta"/>
    <property type="match status" value="1"/>
</dbReference>
<dbReference type="CTD" id="10694"/>
<evidence type="ECO:0000256" key="4">
    <source>
        <dbReference type="ARBA" id="ARBA00022490"/>
    </source>
</evidence>
<protein>
    <recommendedName>
        <fullName evidence="3">T-complex protein 1 subunit theta</fullName>
    </recommendedName>
    <alternativeName>
        <fullName evidence="8">CCT-theta</fullName>
    </alternativeName>
</protein>
<dbReference type="InterPro" id="IPR027409">
    <property type="entry name" value="GroEL-like_apical_dom_sf"/>
</dbReference>
<dbReference type="Gene3D" id="3.50.7.10">
    <property type="entry name" value="GroEL"/>
    <property type="match status" value="1"/>
</dbReference>
<comment type="function">
    <text evidence="9">Molecular chaperone; assists the folding of proteins upon ATP hydrolysis. Known to play a role, in vitro, in the folding of actin and tubulin. Required for correct subcellular localization of pgl-1.</text>
</comment>
<keyword evidence="4" id="KW-0963">Cytoplasm</keyword>
<evidence type="ECO:0000313" key="12">
    <source>
        <dbReference type="EnsemblMetazoa" id="XP_022670304"/>
    </source>
</evidence>
<dbReference type="GO" id="GO:0140662">
    <property type="term" value="F:ATP-dependent protein folding chaperone"/>
    <property type="evidence" value="ECO:0007669"/>
    <property type="project" value="InterPro"/>
</dbReference>
<dbReference type="OrthoDB" id="1748577at2759"/>
<dbReference type="InterPro" id="IPR017998">
    <property type="entry name" value="Chaperone_TCP-1"/>
</dbReference>
<dbReference type="SUPFAM" id="SSF48592">
    <property type="entry name" value="GroEL equatorial domain-like"/>
    <property type="match status" value="1"/>
</dbReference>
<dbReference type="PROSITE" id="PS00995">
    <property type="entry name" value="TCP1_3"/>
    <property type="match status" value="1"/>
</dbReference>
<reference evidence="12" key="1">
    <citation type="submission" date="2021-01" db="UniProtKB">
        <authorList>
            <consortium name="EnsemblMetazoa"/>
        </authorList>
    </citation>
    <scope>IDENTIFICATION</scope>
</reference>
<evidence type="ECO:0000256" key="7">
    <source>
        <dbReference type="ARBA" id="ARBA00023186"/>
    </source>
</evidence>
<dbReference type="EnsemblMetazoa" id="XM_022814569">
    <property type="protein sequence ID" value="XP_022670304"/>
    <property type="gene ID" value="LOC111254078"/>
</dbReference>
<dbReference type="Gene3D" id="3.30.260.10">
    <property type="entry name" value="TCP-1-like chaperonin intermediate domain"/>
    <property type="match status" value="1"/>
</dbReference>
<evidence type="ECO:0000256" key="3">
    <source>
        <dbReference type="ARBA" id="ARBA00016981"/>
    </source>
</evidence>
<dbReference type="FunCoup" id="A0A7M7KX63">
    <property type="interactions" value="1819"/>
</dbReference>
<dbReference type="RefSeq" id="XP_022670304.1">
    <property type="nucleotide sequence ID" value="XM_022814569.1"/>
</dbReference>
<evidence type="ECO:0000313" key="13">
    <source>
        <dbReference type="Proteomes" id="UP000594260"/>
    </source>
</evidence>
<dbReference type="PANTHER" id="PTHR11353">
    <property type="entry name" value="CHAPERONIN"/>
    <property type="match status" value="1"/>
</dbReference>
<evidence type="ECO:0000256" key="11">
    <source>
        <dbReference type="RuleBase" id="RU004187"/>
    </source>
</evidence>
<dbReference type="KEGG" id="vde:111254078"/>
<keyword evidence="6 11" id="KW-0067">ATP-binding</keyword>
<dbReference type="OMA" id="WGLKYAV"/>
<comment type="similarity">
    <text evidence="2 11">Belongs to the TCP-1 chaperonin family.</text>
</comment>